<evidence type="ECO:0000256" key="2">
    <source>
        <dbReference type="ARBA" id="ARBA00022553"/>
    </source>
</evidence>
<dbReference type="PaxDb" id="8022-A0A060VMF3"/>
<dbReference type="GO" id="GO:0045211">
    <property type="term" value="C:postsynaptic membrane"/>
    <property type="evidence" value="ECO:0007669"/>
    <property type="project" value="UniProtKB-SubCell"/>
</dbReference>
<accession>A0A060VMF3</accession>
<keyword evidence="3 13" id="KW-0812">Transmembrane</keyword>
<keyword evidence="7 14" id="KW-0472">Membrane</keyword>
<dbReference type="GO" id="GO:0004993">
    <property type="term" value="F:G protein-coupled serotonin receptor activity"/>
    <property type="evidence" value="ECO:0007669"/>
    <property type="project" value="TreeGrafter"/>
</dbReference>
<dbReference type="InterPro" id="IPR000276">
    <property type="entry name" value="GPCR_Rhodpsn"/>
</dbReference>
<feature type="transmembrane region" description="Helical" evidence="14">
    <location>
        <begin position="223"/>
        <end position="248"/>
    </location>
</feature>
<dbReference type="PROSITE" id="PS50262">
    <property type="entry name" value="G_PROTEIN_RECEP_F1_2"/>
    <property type="match status" value="1"/>
</dbReference>
<sequence>MGTMQPESLLMGAGSSMAVTSHWKSNEMLNWSVVTQGNATALGDMEMPANPRSHYGQFSPSTSVFLAVLMTLLVFATVLGNALVILAFVVEKSLRTQGNFFFFNLAIADLLVGGFCIPAYIPYVITGEWRLGRGLCKIWLVVDYTLCTASVFNIVLISFDRFISVTSAVSYRCQKGVTREAVLKMLSVWLAAFLLYGPAIIIWEYIAGSSVVPDKECHAEFYFNWYFLMTASTVEFFTPFVTVMYFNISIYINIRRRNQVRDEQPVEGPGDSEMEALKAGVQHVFFVRPVEGEAPSIPNNSARLGGILSTAKVSAVTGNSNNERSKDRSILDLPPLQVGDVVQHSRRTRFQATEHSFSKQRSRSEVAASRFRLSKDKKVAKSLAVIVCVFGLCWAPYTLLMIIRAACHAQCVQHYLYEISFWLLWVNSSINPVLYPLCHTSFRKAFRKLLCTTKIKIQPQYIEQMY</sequence>
<evidence type="ECO:0000313" key="17">
    <source>
        <dbReference type="Proteomes" id="UP000193380"/>
    </source>
</evidence>
<comment type="function">
    <text evidence="14">The muscarinic acetylcholine receptor mediates various cellular responses, including inhibition of adenylate cyclase, breakdown of phosphoinositides and modulation of potassium channels through the action of G proteins.</text>
</comment>
<keyword evidence="2" id="KW-0597">Phosphoprotein</keyword>
<dbReference type="Pfam" id="PF00001">
    <property type="entry name" value="7tm_1"/>
    <property type="match status" value="1"/>
</dbReference>
<name>A0A060VMF3_ONCMY</name>
<dbReference type="FunFam" id="1.20.1070.10:FF:000138">
    <property type="entry name" value="histamine H3 receptor"/>
    <property type="match status" value="1"/>
</dbReference>
<evidence type="ECO:0000256" key="8">
    <source>
        <dbReference type="ARBA" id="ARBA00023157"/>
    </source>
</evidence>
<dbReference type="Proteomes" id="UP000193380">
    <property type="component" value="Unassembled WGS sequence"/>
</dbReference>
<evidence type="ECO:0000256" key="14">
    <source>
        <dbReference type="RuleBase" id="RU361191"/>
    </source>
</evidence>
<gene>
    <name evidence="16" type="ORF">GSONMT00064178001</name>
</gene>
<dbReference type="PRINTS" id="PR00237">
    <property type="entry name" value="GPCRRHODOPSN"/>
</dbReference>
<feature type="domain" description="G-protein coupled receptors family 1 profile" evidence="15">
    <location>
        <begin position="80"/>
        <end position="435"/>
    </location>
</feature>
<reference evidence="16" key="2">
    <citation type="submission" date="2014-03" db="EMBL/GenBank/DDBJ databases">
        <authorList>
            <person name="Genoscope - CEA"/>
        </authorList>
    </citation>
    <scope>NUCLEOTIDE SEQUENCE</scope>
</reference>
<dbReference type="CDD" id="cd15296">
    <property type="entry name" value="7tmA_Histamine_H3R"/>
    <property type="match status" value="1"/>
</dbReference>
<dbReference type="STRING" id="8022.A0A060VMF3"/>
<dbReference type="InterPro" id="IPR041998">
    <property type="entry name" value="7tmA_HRH3"/>
</dbReference>
<keyword evidence="5 14" id="KW-0770">Synapse</keyword>
<dbReference type="GO" id="GO:0007187">
    <property type="term" value="P:G protein-coupled receptor signaling pathway, coupled to cyclic nucleotide second messenger"/>
    <property type="evidence" value="ECO:0007669"/>
    <property type="project" value="TreeGrafter"/>
</dbReference>
<comment type="similarity">
    <text evidence="14">Belongs to the G-protein coupled receptor 1 family. Muscarinic acetylcholine receptor subfamily.</text>
</comment>
<feature type="transmembrane region" description="Helical" evidence="14">
    <location>
        <begin position="181"/>
        <end position="203"/>
    </location>
</feature>
<keyword evidence="10" id="KW-0325">Glycoprotein</keyword>
<organism evidence="16 17">
    <name type="scientific">Oncorhynchus mykiss</name>
    <name type="common">Rainbow trout</name>
    <name type="synonym">Salmo gairdneri</name>
    <dbReference type="NCBI Taxonomy" id="8022"/>
    <lineage>
        <taxon>Eukaryota</taxon>
        <taxon>Metazoa</taxon>
        <taxon>Chordata</taxon>
        <taxon>Craniata</taxon>
        <taxon>Vertebrata</taxon>
        <taxon>Euteleostomi</taxon>
        <taxon>Actinopterygii</taxon>
        <taxon>Neopterygii</taxon>
        <taxon>Teleostei</taxon>
        <taxon>Protacanthopterygii</taxon>
        <taxon>Salmoniformes</taxon>
        <taxon>Salmonidae</taxon>
        <taxon>Salmoninae</taxon>
        <taxon>Oncorhynchus</taxon>
    </lineage>
</organism>
<protein>
    <recommendedName>
        <fullName evidence="14">Muscarinic acetylcholine receptor</fullName>
    </recommendedName>
</protein>
<comment type="subcellular location">
    <subcellularLocation>
        <location evidence="14">Cell membrane</location>
        <topology evidence="14">Multi-pass membrane protein</topology>
    </subcellularLocation>
    <subcellularLocation>
        <location evidence="14">Postsynaptic cell membrane</location>
        <topology evidence="14">Multi-pass membrane protein</topology>
    </subcellularLocation>
</comment>
<dbReference type="EMBL" id="FR904258">
    <property type="protein sequence ID" value="CDQ55991.1"/>
    <property type="molecule type" value="Genomic_DNA"/>
</dbReference>
<evidence type="ECO:0000256" key="5">
    <source>
        <dbReference type="ARBA" id="ARBA00023018"/>
    </source>
</evidence>
<feature type="transmembrane region" description="Helical" evidence="14">
    <location>
        <begin position="141"/>
        <end position="160"/>
    </location>
</feature>
<feature type="transmembrane region" description="Helical" evidence="14">
    <location>
        <begin position="101"/>
        <end position="121"/>
    </location>
</feature>
<dbReference type="InterPro" id="IPR017452">
    <property type="entry name" value="GPCR_Rhodpsn_7TM"/>
</dbReference>
<evidence type="ECO:0000256" key="1">
    <source>
        <dbReference type="ARBA" id="ARBA00022475"/>
    </source>
</evidence>
<proteinExistence type="inferred from homology"/>
<evidence type="ECO:0000313" key="16">
    <source>
        <dbReference type="EMBL" id="CDQ55991.1"/>
    </source>
</evidence>
<dbReference type="PRINTS" id="PR00243">
    <property type="entry name" value="MUSCARINICR"/>
</dbReference>
<evidence type="ECO:0000256" key="6">
    <source>
        <dbReference type="ARBA" id="ARBA00023040"/>
    </source>
</evidence>
<dbReference type="GO" id="GO:0007197">
    <property type="term" value="P:adenylate cyclase-inhibiting G protein-coupled acetylcholine receptor signaling pathway"/>
    <property type="evidence" value="ECO:0007669"/>
    <property type="project" value="TreeGrafter"/>
</dbReference>
<reference evidence="16" key="1">
    <citation type="journal article" date="2014" name="Nat. Commun.">
        <title>The rainbow trout genome provides novel insights into evolution after whole-genome duplication in vertebrates.</title>
        <authorList>
            <person name="Berthelot C."/>
            <person name="Brunet F."/>
            <person name="Chalopin D."/>
            <person name="Juanchich A."/>
            <person name="Bernard M."/>
            <person name="Noel B."/>
            <person name="Bento P."/>
            <person name="Da Silva C."/>
            <person name="Labadie K."/>
            <person name="Alberti A."/>
            <person name="Aury J.M."/>
            <person name="Louis A."/>
            <person name="Dehais P."/>
            <person name="Bardou P."/>
            <person name="Montfort J."/>
            <person name="Klopp C."/>
            <person name="Cabau C."/>
            <person name="Gaspin C."/>
            <person name="Thorgaard G.H."/>
            <person name="Boussaha M."/>
            <person name="Quillet E."/>
            <person name="Guyomard R."/>
            <person name="Galiana D."/>
            <person name="Bobe J."/>
            <person name="Volff J.N."/>
            <person name="Genet C."/>
            <person name="Wincker P."/>
            <person name="Jaillon O."/>
            <person name="Roest Crollius H."/>
            <person name="Guiguen Y."/>
        </authorList>
    </citation>
    <scope>NUCLEOTIDE SEQUENCE [LARGE SCALE GENOMIC DNA]</scope>
</reference>
<keyword evidence="6 13" id="KW-0297">G-protein coupled receptor</keyword>
<keyword evidence="8" id="KW-1015">Disulfide bond</keyword>
<dbReference type="PANTHER" id="PTHR24247">
    <property type="entry name" value="5-HYDROXYTRYPTAMINE RECEPTOR"/>
    <property type="match status" value="1"/>
</dbReference>
<feature type="transmembrane region" description="Helical" evidence="14">
    <location>
        <begin position="64"/>
        <end position="89"/>
    </location>
</feature>
<dbReference type="Gene3D" id="1.20.1070.10">
    <property type="entry name" value="Rhodopsin 7-helix transmembrane proteins"/>
    <property type="match status" value="1"/>
</dbReference>
<dbReference type="GO" id="GO:0016907">
    <property type="term" value="F:G protein-coupled acetylcholine receptor activity"/>
    <property type="evidence" value="ECO:0007669"/>
    <property type="project" value="UniProtKB-UniRule"/>
</dbReference>
<keyword evidence="4 14" id="KW-1133">Transmembrane helix</keyword>
<evidence type="ECO:0000256" key="10">
    <source>
        <dbReference type="ARBA" id="ARBA00023180"/>
    </source>
</evidence>
<keyword evidence="9 13" id="KW-0675">Receptor</keyword>
<feature type="transmembrane region" description="Helical" evidence="14">
    <location>
        <begin position="415"/>
        <end position="438"/>
    </location>
</feature>
<dbReference type="PANTHER" id="PTHR24247:SF195">
    <property type="entry name" value="G-PROTEIN COUPLED RECEPTORS FAMILY 1 PROFILE DOMAIN-CONTAINING PROTEIN"/>
    <property type="match status" value="1"/>
</dbReference>
<evidence type="ECO:0000256" key="3">
    <source>
        <dbReference type="ARBA" id="ARBA00022692"/>
    </source>
</evidence>
<keyword evidence="11 13" id="KW-0807">Transducer</keyword>
<feature type="transmembrane region" description="Helical" evidence="14">
    <location>
        <begin position="379"/>
        <end position="403"/>
    </location>
</feature>
<evidence type="ECO:0000256" key="7">
    <source>
        <dbReference type="ARBA" id="ARBA00023136"/>
    </source>
</evidence>
<evidence type="ECO:0000256" key="13">
    <source>
        <dbReference type="RuleBase" id="RU000688"/>
    </source>
</evidence>
<evidence type="ECO:0000256" key="9">
    <source>
        <dbReference type="ARBA" id="ARBA00023170"/>
    </source>
</evidence>
<dbReference type="SUPFAM" id="SSF81321">
    <property type="entry name" value="Family A G protein-coupled receptor-like"/>
    <property type="match status" value="1"/>
</dbReference>
<evidence type="ECO:0000256" key="4">
    <source>
        <dbReference type="ARBA" id="ARBA00022989"/>
    </source>
</evidence>
<evidence type="ECO:0000259" key="15">
    <source>
        <dbReference type="PROSITE" id="PS50262"/>
    </source>
</evidence>
<keyword evidence="12 14" id="KW-0628">Postsynaptic cell membrane</keyword>
<evidence type="ECO:0000256" key="12">
    <source>
        <dbReference type="ARBA" id="ARBA00023257"/>
    </source>
</evidence>
<dbReference type="PROSITE" id="PS00237">
    <property type="entry name" value="G_PROTEIN_RECEP_F1_1"/>
    <property type="match status" value="1"/>
</dbReference>
<dbReference type="InterPro" id="IPR000995">
    <property type="entry name" value="Musac_Ach_rcpt"/>
</dbReference>
<dbReference type="GO" id="GO:0030425">
    <property type="term" value="C:dendrite"/>
    <property type="evidence" value="ECO:0007669"/>
    <property type="project" value="TreeGrafter"/>
</dbReference>
<dbReference type="SMART" id="SM01381">
    <property type="entry name" value="7TM_GPCR_Srsx"/>
    <property type="match status" value="1"/>
</dbReference>
<keyword evidence="1 14" id="KW-1003">Cell membrane</keyword>
<dbReference type="AlphaFoldDB" id="A0A060VMF3"/>
<evidence type="ECO:0000256" key="11">
    <source>
        <dbReference type="ARBA" id="ARBA00023224"/>
    </source>
</evidence>